<feature type="transmembrane region" description="Helical" evidence="7">
    <location>
        <begin position="232"/>
        <end position="252"/>
    </location>
</feature>
<protein>
    <submittedName>
        <fullName evidence="9">MMPL family transporter</fullName>
    </submittedName>
</protein>
<evidence type="ECO:0000256" key="1">
    <source>
        <dbReference type="ARBA" id="ARBA00004651"/>
    </source>
</evidence>
<dbReference type="InterPro" id="IPR004869">
    <property type="entry name" value="MMPL_dom"/>
</dbReference>
<dbReference type="RefSeq" id="WP_202957395.1">
    <property type="nucleotide sequence ID" value="NZ_JAPCID010000018.1"/>
</dbReference>
<keyword evidence="5 7" id="KW-1133">Transmembrane helix</keyword>
<keyword evidence="6 7" id="KW-0472">Membrane</keyword>
<feature type="transmembrane region" description="Helical" evidence="7">
    <location>
        <begin position="273"/>
        <end position="294"/>
    </location>
</feature>
<dbReference type="PANTHER" id="PTHR33406:SF6">
    <property type="entry name" value="MEMBRANE PROTEIN YDGH-RELATED"/>
    <property type="match status" value="1"/>
</dbReference>
<evidence type="ECO:0000259" key="8">
    <source>
        <dbReference type="PROSITE" id="PS50156"/>
    </source>
</evidence>
<dbReference type="Pfam" id="PF03176">
    <property type="entry name" value="MMPL"/>
    <property type="match status" value="1"/>
</dbReference>
<comment type="similarity">
    <text evidence="2">Belongs to the resistance-nodulation-cell division (RND) (TC 2.A.6) family. MmpL subfamily.</text>
</comment>
<keyword evidence="3" id="KW-1003">Cell membrane</keyword>
<feature type="transmembrane region" description="Helical" evidence="7">
    <location>
        <begin position="306"/>
        <end position="327"/>
    </location>
</feature>
<gene>
    <name evidence="9" type="ORF">OJ962_14670</name>
</gene>
<feature type="transmembrane region" description="Helical" evidence="7">
    <location>
        <begin position="368"/>
        <end position="387"/>
    </location>
</feature>
<organism evidence="9 10">
    <name type="scientific">Solirubrobacter deserti</name>
    <dbReference type="NCBI Taxonomy" id="2282478"/>
    <lineage>
        <taxon>Bacteria</taxon>
        <taxon>Bacillati</taxon>
        <taxon>Actinomycetota</taxon>
        <taxon>Thermoleophilia</taxon>
        <taxon>Solirubrobacterales</taxon>
        <taxon>Solirubrobacteraceae</taxon>
        <taxon>Solirubrobacter</taxon>
    </lineage>
</organism>
<feature type="domain" description="SSD" evidence="8">
    <location>
        <begin position="222"/>
        <end position="327"/>
    </location>
</feature>
<evidence type="ECO:0000313" key="10">
    <source>
        <dbReference type="Proteomes" id="UP001147700"/>
    </source>
</evidence>
<proteinExistence type="inferred from homology"/>
<feature type="transmembrane region" description="Helical" evidence="7">
    <location>
        <begin position="175"/>
        <end position="199"/>
    </location>
</feature>
<comment type="subcellular location">
    <subcellularLocation>
        <location evidence="1">Cell membrane</location>
        <topology evidence="1">Multi-pass membrane protein</topology>
    </subcellularLocation>
</comment>
<evidence type="ECO:0000256" key="7">
    <source>
        <dbReference type="SAM" id="Phobius"/>
    </source>
</evidence>
<keyword evidence="4 7" id="KW-0812">Transmembrane</keyword>
<dbReference type="Gene3D" id="1.20.1640.10">
    <property type="entry name" value="Multidrug efflux transporter AcrB transmembrane domain"/>
    <property type="match status" value="1"/>
</dbReference>
<evidence type="ECO:0000256" key="6">
    <source>
        <dbReference type="ARBA" id="ARBA00023136"/>
    </source>
</evidence>
<reference evidence="9" key="1">
    <citation type="submission" date="2022-10" db="EMBL/GenBank/DDBJ databases">
        <title>The WGS of Solirubrobacter sp. CPCC 204708.</title>
        <authorList>
            <person name="Jiang Z."/>
        </authorList>
    </citation>
    <scope>NUCLEOTIDE SEQUENCE</scope>
    <source>
        <strain evidence="9">CPCC 204708</strain>
    </source>
</reference>
<evidence type="ECO:0000256" key="4">
    <source>
        <dbReference type="ARBA" id="ARBA00022692"/>
    </source>
</evidence>
<dbReference type="PANTHER" id="PTHR33406">
    <property type="entry name" value="MEMBRANE PROTEIN MJ1562-RELATED"/>
    <property type="match status" value="1"/>
</dbReference>
<dbReference type="Proteomes" id="UP001147700">
    <property type="component" value="Unassembled WGS sequence"/>
</dbReference>
<sequence length="403" mass="42264">MLTLPAGRRSKYVVLFLAIVCFGGLASFAGKFEGIQKNESSSFLPGDAESVRTLEALERLPGGELAPAVVVFERRGGLTEADRQRIADTRTRLNQDRRELVLEAQEPVFSENGEAALIVQPVQPGGGVADKFENAVQSVRDRAGTAQDGLEVKVTGAAGYSLDAIKVFGGVNGPLLFAAAGIVLILLIAIYRSPIFWAIPFFSVLLAEGASRGAGYVLGEAGLTINGQTGGILPVLVFGAGTDYALLLVSRYREELRRHEDKHEAVAIAMRSAGPAIIASGGTVIAALLCLSLAEVNSTAGLGPVGAVGVVLAMLSMLTILPALLAIAGRNAFWSPFDTIPHPGQGGVDETHGFWRGIGNRVASRPRAVWITGTIVLLVMAANALALDPTQTQDNSSAARWTA</sequence>
<dbReference type="InterPro" id="IPR050545">
    <property type="entry name" value="Mycobact_MmpL"/>
</dbReference>
<dbReference type="SUPFAM" id="SSF82866">
    <property type="entry name" value="Multidrug efflux transporter AcrB transmembrane domain"/>
    <property type="match status" value="1"/>
</dbReference>
<accession>A0ABT4RJL0</accession>
<dbReference type="EMBL" id="JAPCID010000018">
    <property type="protein sequence ID" value="MDA0138743.1"/>
    <property type="molecule type" value="Genomic_DNA"/>
</dbReference>
<evidence type="ECO:0000256" key="2">
    <source>
        <dbReference type="ARBA" id="ARBA00010157"/>
    </source>
</evidence>
<dbReference type="PROSITE" id="PS50156">
    <property type="entry name" value="SSD"/>
    <property type="match status" value="1"/>
</dbReference>
<feature type="transmembrane region" description="Helical" evidence="7">
    <location>
        <begin position="12"/>
        <end position="30"/>
    </location>
</feature>
<keyword evidence="10" id="KW-1185">Reference proteome</keyword>
<evidence type="ECO:0000313" key="9">
    <source>
        <dbReference type="EMBL" id="MDA0138743.1"/>
    </source>
</evidence>
<name>A0ABT4RJL0_9ACTN</name>
<dbReference type="InterPro" id="IPR000731">
    <property type="entry name" value="SSD"/>
</dbReference>
<evidence type="ECO:0000256" key="5">
    <source>
        <dbReference type="ARBA" id="ARBA00022989"/>
    </source>
</evidence>
<evidence type="ECO:0000256" key="3">
    <source>
        <dbReference type="ARBA" id="ARBA00022475"/>
    </source>
</evidence>
<comment type="caution">
    <text evidence="9">The sequence shown here is derived from an EMBL/GenBank/DDBJ whole genome shotgun (WGS) entry which is preliminary data.</text>
</comment>